<dbReference type="InterPro" id="IPR046229">
    <property type="entry name" value="TnpC-like"/>
</dbReference>
<feature type="region of interest" description="Disordered" evidence="2">
    <location>
        <begin position="70"/>
        <end position="90"/>
    </location>
</feature>
<evidence type="ECO:0000256" key="2">
    <source>
        <dbReference type="SAM" id="MobiDB-lite"/>
    </source>
</evidence>
<evidence type="ECO:0008006" key="8">
    <source>
        <dbReference type="Google" id="ProtNLM"/>
    </source>
</evidence>
<dbReference type="EMBL" id="APOL01000011">
    <property type="protein sequence ID" value="ENU34681.1"/>
    <property type="molecule type" value="Genomic_DNA"/>
</dbReference>
<reference evidence="6 7" key="1">
    <citation type="submission" date="2013-02" db="EMBL/GenBank/DDBJ databases">
        <title>The Genome Sequence of Acinetobacter parvus NIPH 1103.</title>
        <authorList>
            <consortium name="The Broad Institute Genome Sequencing Platform"/>
            <consortium name="The Broad Institute Genome Sequencing Center for Infectious Disease"/>
            <person name="Cerqueira G."/>
            <person name="Feldgarden M."/>
            <person name="Courvalin P."/>
            <person name="Perichon B."/>
            <person name="Grillot-Courvalin C."/>
            <person name="Clermont D."/>
            <person name="Rocha E."/>
            <person name="Yoon E.-J."/>
            <person name="Nemec A."/>
            <person name="Walker B."/>
            <person name="Young S.K."/>
            <person name="Zeng Q."/>
            <person name="Gargeya S."/>
            <person name="Fitzgerald M."/>
            <person name="Haas B."/>
            <person name="Abouelleil A."/>
            <person name="Alvarado L."/>
            <person name="Arachchi H.M."/>
            <person name="Berlin A.M."/>
            <person name="Chapman S.B."/>
            <person name="Dewar J."/>
            <person name="Goldberg J."/>
            <person name="Griggs A."/>
            <person name="Gujja S."/>
            <person name="Hansen M."/>
            <person name="Howarth C."/>
            <person name="Imamovic A."/>
            <person name="Larimer J."/>
            <person name="McCowan C."/>
            <person name="Murphy C."/>
            <person name="Neiman D."/>
            <person name="Pearson M."/>
            <person name="Priest M."/>
            <person name="Roberts A."/>
            <person name="Saif S."/>
            <person name="Shea T."/>
            <person name="Sisk P."/>
            <person name="Sykes S."/>
            <person name="Wortman J."/>
            <person name="Nusbaum C."/>
            <person name="Birren B."/>
        </authorList>
    </citation>
    <scope>NUCLEOTIDE SEQUENCE [LARGE SCALE GENOMIC DNA]</scope>
    <source>
        <strain evidence="6 7">NIPH 1103</strain>
    </source>
</reference>
<keyword evidence="1" id="KW-0175">Coiled coil</keyword>
<dbReference type="Pfam" id="PF19776">
    <property type="entry name" value="DUF6262"/>
    <property type="match status" value="1"/>
</dbReference>
<dbReference type="RefSeq" id="WP_004675023.1">
    <property type="nucleotide sequence ID" value="NZ_KB849218.1"/>
</dbReference>
<organism evidence="6 7">
    <name type="scientific">Acinetobacter parvus NIPH 1103</name>
    <dbReference type="NCBI Taxonomy" id="1217671"/>
    <lineage>
        <taxon>Bacteria</taxon>
        <taxon>Pseudomonadati</taxon>
        <taxon>Pseudomonadota</taxon>
        <taxon>Gammaproteobacteria</taxon>
        <taxon>Moraxellales</taxon>
        <taxon>Moraxellaceae</taxon>
        <taxon>Acinetobacter</taxon>
    </lineage>
</organism>
<evidence type="ECO:0000313" key="7">
    <source>
        <dbReference type="Proteomes" id="UP000018426"/>
    </source>
</evidence>
<protein>
    <recommendedName>
        <fullName evidence="8">Transposase</fullName>
    </recommendedName>
</protein>
<dbReference type="EMBL" id="APOL01000020">
    <property type="protein sequence ID" value="ENU33807.1"/>
    <property type="molecule type" value="Genomic_DNA"/>
</dbReference>
<evidence type="ECO:0000313" key="5">
    <source>
        <dbReference type="EMBL" id="ENU33807.1"/>
    </source>
</evidence>
<evidence type="ECO:0000256" key="1">
    <source>
        <dbReference type="SAM" id="Coils"/>
    </source>
</evidence>
<dbReference type="PATRIC" id="fig|1217671.3.peg.1122"/>
<dbReference type="AlphaFoldDB" id="N8Q7E0"/>
<proteinExistence type="predicted"/>
<dbReference type="HOGENOM" id="CLU_135503_0_0_6"/>
<accession>N8Q7E0</accession>
<name>N8Q7E0_9GAMM</name>
<evidence type="ECO:0000313" key="3">
    <source>
        <dbReference type="EMBL" id="ENU32558.1"/>
    </source>
</evidence>
<dbReference type="EMBL" id="APOL01000025">
    <property type="protein sequence ID" value="ENU33356.1"/>
    <property type="molecule type" value="Genomic_DNA"/>
</dbReference>
<dbReference type="EMBL" id="APOL01000042">
    <property type="protein sequence ID" value="ENU32558.1"/>
    <property type="molecule type" value="Genomic_DNA"/>
</dbReference>
<comment type="caution">
    <text evidence="6">The sequence shown here is derived from an EMBL/GenBank/DDBJ whole genome shotgun (WGS) entry which is preliminary data.</text>
</comment>
<dbReference type="Proteomes" id="UP000018426">
    <property type="component" value="Unassembled WGS sequence"/>
</dbReference>
<evidence type="ECO:0000313" key="6">
    <source>
        <dbReference type="EMBL" id="ENU34681.1"/>
    </source>
</evidence>
<sequence length="126" mass="14142">MTHKRNTEMVTQKAKQKAIEANKKAELAISDLIKANEKISVAKVAEHAGVSRQWIYKNEPILEQIKILCEKQSGSHKSPPKKSQSRSEASKDAIIAALQARIKALESENKELKSQLEIAYGELYEK</sequence>
<feature type="coiled-coil region" evidence="1">
    <location>
        <begin position="95"/>
        <end position="122"/>
    </location>
</feature>
<evidence type="ECO:0000313" key="4">
    <source>
        <dbReference type="EMBL" id="ENU33356.1"/>
    </source>
</evidence>
<gene>
    <name evidence="6" type="ORF">F989_00450</name>
    <name evidence="5" type="ORF">F989_01128</name>
    <name evidence="4" type="ORF">F989_01557</name>
    <name evidence="3" type="ORF">F989_02542</name>
</gene>